<dbReference type="InterPro" id="IPR007694">
    <property type="entry name" value="DNA_helicase_DnaB-like_C"/>
</dbReference>
<dbReference type="NCBIfam" id="TIGR00665">
    <property type="entry name" value="DnaB"/>
    <property type="match status" value="1"/>
</dbReference>
<reference evidence="14 15" key="1">
    <citation type="submission" date="2020-08" db="EMBL/GenBank/DDBJ databases">
        <title>Genomic Encyclopedia of Type Strains, Phase IV (KMG-IV): sequencing the most valuable type-strain genomes for metagenomic binning, comparative biology and taxonomic classification.</title>
        <authorList>
            <person name="Goeker M."/>
        </authorList>
    </citation>
    <scope>NUCLEOTIDE SEQUENCE [LARGE SCALE GENOMIC DNA]</scope>
    <source>
        <strain evidence="14 15">DSM 21255</strain>
    </source>
</reference>
<dbReference type="GO" id="GO:0043139">
    <property type="term" value="F:5'-3' DNA helicase activity"/>
    <property type="evidence" value="ECO:0007669"/>
    <property type="project" value="UniProtKB-EC"/>
</dbReference>
<keyword evidence="5 12" id="KW-0378">Hydrolase</keyword>
<dbReference type="InterPro" id="IPR007693">
    <property type="entry name" value="DNA_helicase_DnaB-like_N"/>
</dbReference>
<dbReference type="NCBIfam" id="NF004384">
    <property type="entry name" value="PRK05748.1"/>
    <property type="match status" value="1"/>
</dbReference>
<dbReference type="AlphaFoldDB" id="A0A841R2M6"/>
<dbReference type="GO" id="GO:0005829">
    <property type="term" value="C:cytosol"/>
    <property type="evidence" value="ECO:0007669"/>
    <property type="project" value="TreeGrafter"/>
</dbReference>
<accession>A0A841R2M6</accession>
<dbReference type="InterPro" id="IPR016136">
    <property type="entry name" value="DNA_helicase_N/primase_C"/>
</dbReference>
<comment type="catalytic activity">
    <reaction evidence="10 12">
        <text>ATP + H2O = ADP + phosphate + H(+)</text>
        <dbReference type="Rhea" id="RHEA:13065"/>
        <dbReference type="ChEBI" id="CHEBI:15377"/>
        <dbReference type="ChEBI" id="CHEBI:15378"/>
        <dbReference type="ChEBI" id="CHEBI:30616"/>
        <dbReference type="ChEBI" id="CHEBI:43474"/>
        <dbReference type="ChEBI" id="CHEBI:456216"/>
        <dbReference type="EC" id="5.6.2.3"/>
    </reaction>
</comment>
<dbReference type="GO" id="GO:0042802">
    <property type="term" value="F:identical protein binding"/>
    <property type="evidence" value="ECO:0007669"/>
    <property type="project" value="UniProtKB-ARBA"/>
</dbReference>
<dbReference type="GO" id="GO:1990077">
    <property type="term" value="C:primosome complex"/>
    <property type="evidence" value="ECO:0007669"/>
    <property type="project" value="UniProtKB-UniRule"/>
</dbReference>
<dbReference type="CDD" id="cd00984">
    <property type="entry name" value="DnaB_C"/>
    <property type="match status" value="1"/>
</dbReference>
<evidence type="ECO:0000256" key="11">
    <source>
        <dbReference type="NCBIfam" id="TIGR00665"/>
    </source>
</evidence>
<evidence type="ECO:0000259" key="13">
    <source>
        <dbReference type="PROSITE" id="PS51199"/>
    </source>
</evidence>
<evidence type="ECO:0000313" key="14">
    <source>
        <dbReference type="EMBL" id="MBB6477340.1"/>
    </source>
</evidence>
<name>A0A841R2M6_9FIRM</name>
<dbReference type="Pfam" id="PF03796">
    <property type="entry name" value="DnaB_C"/>
    <property type="match status" value="1"/>
</dbReference>
<dbReference type="FunFam" id="1.10.860.10:FF:000001">
    <property type="entry name" value="Replicative DNA helicase"/>
    <property type="match status" value="1"/>
</dbReference>
<dbReference type="GO" id="GO:0003677">
    <property type="term" value="F:DNA binding"/>
    <property type="evidence" value="ECO:0007669"/>
    <property type="project" value="UniProtKB-UniRule"/>
</dbReference>
<dbReference type="PANTHER" id="PTHR30153">
    <property type="entry name" value="REPLICATIVE DNA HELICASE DNAB"/>
    <property type="match status" value="1"/>
</dbReference>
<evidence type="ECO:0000256" key="7">
    <source>
        <dbReference type="ARBA" id="ARBA00022840"/>
    </source>
</evidence>
<dbReference type="FunFam" id="3.40.50.300:FF:000076">
    <property type="entry name" value="Replicative DNA helicase"/>
    <property type="match status" value="1"/>
</dbReference>
<dbReference type="RefSeq" id="WP_024048035.1">
    <property type="nucleotide sequence ID" value="NZ_CABWNB010000003.1"/>
</dbReference>
<dbReference type="Pfam" id="PF00772">
    <property type="entry name" value="DnaB"/>
    <property type="match status" value="1"/>
</dbReference>
<dbReference type="Proteomes" id="UP000591941">
    <property type="component" value="Unassembled WGS sequence"/>
</dbReference>
<keyword evidence="7 12" id="KW-0067">ATP-binding</keyword>
<dbReference type="EMBL" id="JACHHI010000002">
    <property type="protein sequence ID" value="MBB6477340.1"/>
    <property type="molecule type" value="Genomic_DNA"/>
</dbReference>
<evidence type="ECO:0000256" key="8">
    <source>
        <dbReference type="ARBA" id="ARBA00023125"/>
    </source>
</evidence>
<dbReference type="Gene3D" id="3.40.50.300">
    <property type="entry name" value="P-loop containing nucleotide triphosphate hydrolases"/>
    <property type="match status" value="1"/>
</dbReference>
<dbReference type="GO" id="GO:0005524">
    <property type="term" value="F:ATP binding"/>
    <property type="evidence" value="ECO:0007669"/>
    <property type="project" value="UniProtKB-UniRule"/>
</dbReference>
<evidence type="ECO:0000256" key="2">
    <source>
        <dbReference type="ARBA" id="ARBA00022515"/>
    </source>
</evidence>
<evidence type="ECO:0000313" key="15">
    <source>
        <dbReference type="Proteomes" id="UP000591941"/>
    </source>
</evidence>
<keyword evidence="6 12" id="KW-0347">Helicase</keyword>
<evidence type="ECO:0000256" key="4">
    <source>
        <dbReference type="ARBA" id="ARBA00022741"/>
    </source>
</evidence>
<dbReference type="Gene3D" id="1.10.860.10">
    <property type="entry name" value="DNAb Helicase, Chain A"/>
    <property type="match status" value="1"/>
</dbReference>
<keyword evidence="4 12" id="KW-0547">Nucleotide-binding</keyword>
<keyword evidence="2 12" id="KW-0639">Primosome</keyword>
<evidence type="ECO:0000256" key="1">
    <source>
        <dbReference type="ARBA" id="ARBA00008428"/>
    </source>
</evidence>
<feature type="domain" description="SF4 helicase" evidence="13">
    <location>
        <begin position="175"/>
        <end position="446"/>
    </location>
</feature>
<keyword evidence="15" id="KW-1185">Reference proteome</keyword>
<dbReference type="GeneID" id="93485652"/>
<dbReference type="InterPro" id="IPR007692">
    <property type="entry name" value="DNA_helicase_DnaB"/>
</dbReference>
<keyword evidence="3 12" id="KW-0235">DNA replication</keyword>
<dbReference type="GO" id="GO:0016787">
    <property type="term" value="F:hydrolase activity"/>
    <property type="evidence" value="ECO:0007669"/>
    <property type="project" value="UniProtKB-KW"/>
</dbReference>
<gene>
    <name evidence="14" type="ORF">HNR45_000370</name>
</gene>
<comment type="function">
    <text evidence="12">The main replicative DNA helicase, it participates in initiation and elongation during chromosome replication. Travels ahead of the DNA replisome, separating dsDNA into templates for DNA synthesis. A processive ATP-dependent 5'-3' DNA helicase it has DNA-dependent ATPase activity.</text>
</comment>
<dbReference type="SUPFAM" id="SSF48024">
    <property type="entry name" value="N-terminal domain of DnaB helicase"/>
    <property type="match status" value="1"/>
</dbReference>
<evidence type="ECO:0000256" key="5">
    <source>
        <dbReference type="ARBA" id="ARBA00022801"/>
    </source>
</evidence>
<keyword evidence="8 12" id="KW-0238">DNA-binding</keyword>
<dbReference type="EC" id="5.6.2.3" evidence="11 12"/>
<evidence type="ECO:0000256" key="9">
    <source>
        <dbReference type="ARBA" id="ARBA00023235"/>
    </source>
</evidence>
<sequence>MIERIPPQNVDAELSVLGAAVTNKEAAIKATDVLQAADFYREANAVVFEAINNLIFHNQNVDVLTVTEELRRMGQLDNVGGVSYVTDLPNHLVSSLDVERHAQIVLEKARLRRLILAADTIAGEAYAGEGEVTDIVDAAERRILEVAKDERRQEMTAIGEIVQGQLDDIANKYTNKSGITGLPTGFSGFDNITSGLQPSDLILVAARPSMGKTALTLNIAQHVALKEHKNVAFFSLEMSQEQLGLRMICSTALVDSQKLRTGRITSQDEWSRIMQAATALYDAPLFIDDTPGITVAEMRSKARRLQAEKGLDLIIVDYLQLMQGSQGRRQAENRQQEISEISRSLKSLARELKVPVIALSQLSRSVESRQVKRPMLSDLRESGSLEQDADIVAFLYREGYYQQEIEDSSKNITEVIIAKHRNGATGTIQLYFHGQWTRFVDMTNRNDEAEAQ</sequence>
<protein>
    <recommendedName>
        <fullName evidence="11 12">Replicative DNA helicase</fullName>
        <ecNumber evidence="11 12">5.6.2.3</ecNumber>
    </recommendedName>
</protein>
<dbReference type="PANTHER" id="PTHR30153:SF2">
    <property type="entry name" value="REPLICATIVE DNA HELICASE"/>
    <property type="match status" value="1"/>
</dbReference>
<evidence type="ECO:0000256" key="3">
    <source>
        <dbReference type="ARBA" id="ARBA00022705"/>
    </source>
</evidence>
<dbReference type="GO" id="GO:0006269">
    <property type="term" value="P:DNA replication, synthesis of primer"/>
    <property type="evidence" value="ECO:0007669"/>
    <property type="project" value="UniProtKB-UniRule"/>
</dbReference>
<dbReference type="SUPFAM" id="SSF52540">
    <property type="entry name" value="P-loop containing nucleoside triphosphate hydrolases"/>
    <property type="match status" value="1"/>
</dbReference>
<comment type="caution">
    <text evidence="14">The sequence shown here is derived from an EMBL/GenBank/DDBJ whole genome shotgun (WGS) entry which is preliminary data.</text>
</comment>
<keyword evidence="9" id="KW-0413">Isomerase</keyword>
<dbReference type="OrthoDB" id="9773982at2"/>
<proteinExistence type="inferred from homology"/>
<evidence type="ECO:0000256" key="6">
    <source>
        <dbReference type="ARBA" id="ARBA00022806"/>
    </source>
</evidence>
<organism evidence="14 15">
    <name type="scientific">Negativicoccus succinicivorans</name>
    <dbReference type="NCBI Taxonomy" id="620903"/>
    <lineage>
        <taxon>Bacteria</taxon>
        <taxon>Bacillati</taxon>
        <taxon>Bacillota</taxon>
        <taxon>Negativicutes</taxon>
        <taxon>Veillonellales</taxon>
        <taxon>Veillonellaceae</taxon>
        <taxon>Negativicoccus</taxon>
    </lineage>
</organism>
<dbReference type="PROSITE" id="PS51199">
    <property type="entry name" value="SF4_HELICASE"/>
    <property type="match status" value="1"/>
</dbReference>
<dbReference type="InterPro" id="IPR027417">
    <property type="entry name" value="P-loop_NTPase"/>
</dbReference>
<evidence type="ECO:0000256" key="10">
    <source>
        <dbReference type="ARBA" id="ARBA00048954"/>
    </source>
</evidence>
<comment type="similarity">
    <text evidence="1 12">Belongs to the helicase family. DnaB subfamily.</text>
</comment>
<evidence type="ECO:0000256" key="12">
    <source>
        <dbReference type="RuleBase" id="RU362085"/>
    </source>
</evidence>
<dbReference type="InterPro" id="IPR036185">
    <property type="entry name" value="DNA_heli_DnaB-like_N_sf"/>
</dbReference>